<dbReference type="PANTHER" id="PTHR45690:SF13">
    <property type="entry name" value="NACHT, LRR AND PYD DOMAINS-CONTAINING PROTEIN 9"/>
    <property type="match status" value="1"/>
</dbReference>
<dbReference type="GO" id="GO:0045087">
    <property type="term" value="P:innate immune response"/>
    <property type="evidence" value="ECO:0007669"/>
    <property type="project" value="UniProtKB-KW"/>
</dbReference>
<dbReference type="Pfam" id="PF17779">
    <property type="entry name" value="WHD_NOD2"/>
    <property type="match status" value="1"/>
</dbReference>
<dbReference type="Gene3D" id="1.10.533.10">
    <property type="entry name" value="Death Domain, Fas"/>
    <property type="match status" value="1"/>
</dbReference>
<evidence type="ECO:0000256" key="3">
    <source>
        <dbReference type="ARBA" id="ARBA00022490"/>
    </source>
</evidence>
<dbReference type="InterPro" id="IPR032675">
    <property type="entry name" value="LRR_dom_sf"/>
</dbReference>
<evidence type="ECO:0000256" key="10">
    <source>
        <dbReference type="ARBA" id="ARBA00023198"/>
    </source>
</evidence>
<comment type="similarity">
    <text evidence="2">Belongs to the NLRP family.</text>
</comment>
<dbReference type="GO" id="GO:0050727">
    <property type="term" value="P:regulation of inflammatory response"/>
    <property type="evidence" value="ECO:0007669"/>
    <property type="project" value="TreeGrafter"/>
</dbReference>
<dbReference type="SUPFAM" id="SSF47986">
    <property type="entry name" value="DEATH domain"/>
    <property type="match status" value="1"/>
</dbReference>
<organism evidence="12 13">
    <name type="scientific">Cricetulus griseus</name>
    <name type="common">Chinese hamster</name>
    <name type="synonym">Cricetulus barabensis griseus</name>
    <dbReference type="NCBI Taxonomy" id="10029"/>
    <lineage>
        <taxon>Eukaryota</taxon>
        <taxon>Metazoa</taxon>
        <taxon>Chordata</taxon>
        <taxon>Craniata</taxon>
        <taxon>Vertebrata</taxon>
        <taxon>Euteleostomi</taxon>
        <taxon>Mammalia</taxon>
        <taxon>Eutheria</taxon>
        <taxon>Euarchontoglires</taxon>
        <taxon>Glires</taxon>
        <taxon>Rodentia</taxon>
        <taxon>Myomorpha</taxon>
        <taxon>Muroidea</taxon>
        <taxon>Cricetidae</taxon>
        <taxon>Cricetinae</taxon>
        <taxon>Cricetulus</taxon>
    </lineage>
</organism>
<dbReference type="Gene3D" id="3.80.10.10">
    <property type="entry name" value="Ribonuclease Inhibitor"/>
    <property type="match status" value="2"/>
</dbReference>
<dbReference type="Pfam" id="PF05729">
    <property type="entry name" value="NACHT"/>
    <property type="match status" value="1"/>
</dbReference>
<dbReference type="CDD" id="cd08320">
    <property type="entry name" value="Pyrin_NALPs"/>
    <property type="match status" value="1"/>
</dbReference>
<dbReference type="InterPro" id="IPR041267">
    <property type="entry name" value="NLRP_HD2"/>
</dbReference>
<dbReference type="InterPro" id="IPR027417">
    <property type="entry name" value="P-loop_NTPase"/>
</dbReference>
<dbReference type="InterPro" id="IPR007111">
    <property type="entry name" value="NACHT_NTPase"/>
</dbReference>
<reference evidence="12" key="1">
    <citation type="submission" date="2025-08" db="UniProtKB">
        <authorList>
            <consortium name="Ensembl"/>
        </authorList>
    </citation>
    <scope>IDENTIFICATION</scope>
</reference>
<evidence type="ECO:0000256" key="8">
    <source>
        <dbReference type="ARBA" id="ARBA00022840"/>
    </source>
</evidence>
<dbReference type="AlphaFoldDB" id="A0A8C2MDS5"/>
<keyword evidence="9" id="KW-0391">Immunity</keyword>
<dbReference type="SUPFAM" id="SSF52047">
    <property type="entry name" value="RNI-like"/>
    <property type="match status" value="1"/>
</dbReference>
<dbReference type="Pfam" id="PF02758">
    <property type="entry name" value="PYRIN"/>
    <property type="match status" value="1"/>
</dbReference>
<dbReference type="Pfam" id="PF13516">
    <property type="entry name" value="LRR_6"/>
    <property type="match status" value="2"/>
</dbReference>
<evidence type="ECO:0000313" key="12">
    <source>
        <dbReference type="Ensembl" id="ENSCGRP00001015691.1"/>
    </source>
</evidence>
<dbReference type="InterPro" id="IPR001611">
    <property type="entry name" value="Leu-rich_rpt"/>
</dbReference>
<dbReference type="SMART" id="SM01289">
    <property type="entry name" value="PYRIN"/>
    <property type="match status" value="1"/>
</dbReference>
<evidence type="ECO:0000313" key="13">
    <source>
        <dbReference type="Proteomes" id="UP000694386"/>
    </source>
</evidence>
<dbReference type="InterPro" id="IPR011029">
    <property type="entry name" value="DEATH-like_dom_sf"/>
</dbReference>
<proteinExistence type="inferred from homology"/>
<evidence type="ECO:0000256" key="7">
    <source>
        <dbReference type="ARBA" id="ARBA00022741"/>
    </source>
</evidence>
<dbReference type="PANTHER" id="PTHR45690">
    <property type="entry name" value="NACHT, LRR AND PYD DOMAINS-CONTAINING PROTEIN 12"/>
    <property type="match status" value="1"/>
</dbReference>
<keyword evidence="6" id="KW-0677">Repeat</keyword>
<dbReference type="Gene3D" id="3.40.50.300">
    <property type="entry name" value="P-loop containing nucleotide triphosphate hydrolases"/>
    <property type="match status" value="1"/>
</dbReference>
<dbReference type="PROSITE" id="PS50837">
    <property type="entry name" value="NACHT"/>
    <property type="match status" value="1"/>
</dbReference>
<dbReference type="GO" id="GO:0005524">
    <property type="term" value="F:ATP binding"/>
    <property type="evidence" value="ECO:0007669"/>
    <property type="project" value="UniProtKB-KW"/>
</dbReference>
<protein>
    <recommendedName>
        <fullName evidence="11">NACHT domain-containing protein</fullName>
    </recommendedName>
</protein>
<evidence type="ECO:0000256" key="9">
    <source>
        <dbReference type="ARBA" id="ARBA00022859"/>
    </source>
</evidence>
<dbReference type="InterPro" id="IPR050637">
    <property type="entry name" value="NLRP_innate_immun_reg"/>
</dbReference>
<keyword evidence="8" id="KW-0067">ATP-binding</keyword>
<evidence type="ECO:0000256" key="6">
    <source>
        <dbReference type="ARBA" id="ARBA00022737"/>
    </source>
</evidence>
<dbReference type="Proteomes" id="UP000694386">
    <property type="component" value="Unplaced"/>
</dbReference>
<dbReference type="GO" id="GO:0006954">
    <property type="term" value="P:inflammatory response"/>
    <property type="evidence" value="ECO:0007669"/>
    <property type="project" value="UniProtKB-KW"/>
</dbReference>
<dbReference type="Pfam" id="PF17776">
    <property type="entry name" value="NLRC4_HD2"/>
    <property type="match status" value="1"/>
</dbReference>
<keyword evidence="4" id="KW-0399">Innate immunity</keyword>
<feature type="domain" description="NACHT" evidence="11">
    <location>
        <begin position="143"/>
        <end position="270"/>
    </location>
</feature>
<dbReference type="InterPro" id="IPR041075">
    <property type="entry name" value="NOD1/2_WH"/>
</dbReference>
<evidence type="ECO:0000256" key="4">
    <source>
        <dbReference type="ARBA" id="ARBA00022588"/>
    </source>
</evidence>
<keyword evidence="7" id="KW-0547">Nucleotide-binding</keyword>
<comment type="subcellular location">
    <subcellularLocation>
        <location evidence="1">Cytoplasm</location>
    </subcellularLocation>
</comment>
<dbReference type="GO" id="GO:0061702">
    <property type="term" value="C:canonical inflammasome complex"/>
    <property type="evidence" value="ECO:0007669"/>
    <property type="project" value="TreeGrafter"/>
</dbReference>
<evidence type="ECO:0000256" key="2">
    <source>
        <dbReference type="ARBA" id="ARBA00008665"/>
    </source>
</evidence>
<keyword evidence="5" id="KW-0433">Leucine-rich repeat</keyword>
<dbReference type="SMART" id="SM00368">
    <property type="entry name" value="LRR_RI"/>
    <property type="match status" value="9"/>
</dbReference>
<dbReference type="Ensembl" id="ENSCGRT00001019934.1">
    <property type="protein sequence ID" value="ENSCGRP00001015691.1"/>
    <property type="gene ID" value="ENSCGRG00001016226.1"/>
</dbReference>
<reference evidence="12" key="2">
    <citation type="submission" date="2025-09" db="UniProtKB">
        <authorList>
            <consortium name="Ensembl"/>
        </authorList>
    </citation>
    <scope>IDENTIFICATION</scope>
</reference>
<evidence type="ECO:0000259" key="11">
    <source>
        <dbReference type="PROSITE" id="PS50837"/>
    </source>
</evidence>
<keyword evidence="10" id="KW-0395">Inflammatory response</keyword>
<keyword evidence="3" id="KW-0963">Cytoplasm</keyword>
<name>A0A8C2MDS5_CRIGR</name>
<sequence>MEEISGYDLALCLQKLSQADFMTFKVLLRKAPEEFELNPIPWTEIKMASRKGLVMLLNKNYPGKVWDIALSLFQKVKRKDLFAMTEALRRDKGTPYKETMKTLFNFIWNFESGIYVPYHEFEIITEMQYSSLQVVFEPQSQPVTAVILGNKGEGKTTFLRRAMLDWASGDLWQNRFQYVFFFSLMSLNDITELSLAQLLLSKLSESSESLEDILSDPRRILFILEGFDYLKFDLELRTNLCNDWRKTVPTQIVLSSLLQKVMLPESSLLLELGNLSVPKIYPLLQKPRDITLGGYTDEAIKYYCMSFMYSYTEGSAIFNYLQTMQPLLTLCKNPYKRWMVCSTLKCQRKRGENMNIDYKPDSALYASFMVNSFRAEYANRPSRQNRDQLKPLCTLAVEGMWKLVFVFKPEDLYRNGISESGQIVWLKMNFLNTRGDHFVFYHPALQLYFAALFYFLRQDEDRPHPVIGSLSQLLREIYAHDQNQWLLTGIFVFGIATEKVAAILEPHFGSIPSEEMRQEILKCFRNLSRGECGEKLRSPQSLFASLVDNQEEGFIRQVMDLFEEMTIDISSADALSVATTCLLKSQRLKNLHLHIQHRVFSEKYKPEDATRNNGMLSHCSNAIKHWRMLCRVFQNLEVLDLDSCNFNETAISLLYLSMYPSHRGALNAFKLQSFSCSFVTNFGHGVLFHTLLQLPHLKSLNLYGTNLSNDVVENMCCVLKCSTCRVEELLLGKCNLSSEACGIIATSLIFCKVKHLSLVENPLKNKGVMLLCETLKRPSCDLETLMLSYCALTFIACGHLYEALLHNKYLSLLDLSSNFLGDTGVNILCKALKDPMCPLQELWLSGCYLTSDCCEEISAVLTHNQKLKTLKLGNNNIQDTGVRQLCEALSNPECKLQCLGLDMCEFTTGSCADLALALTTCKTLTMLNLDRMTFDRDGLKLLCEALNHKDCNLKVLGLDKSAFCEESQKILQEVEKKNTLDILHYPWIKEESKKRGVRLVWNSEN</sequence>
<evidence type="ECO:0000256" key="1">
    <source>
        <dbReference type="ARBA" id="ARBA00004496"/>
    </source>
</evidence>
<evidence type="ECO:0000256" key="5">
    <source>
        <dbReference type="ARBA" id="ARBA00022614"/>
    </source>
</evidence>
<dbReference type="InterPro" id="IPR004020">
    <property type="entry name" value="DAPIN"/>
</dbReference>
<accession>A0A8C2MDS5</accession>